<evidence type="ECO:0000256" key="2">
    <source>
        <dbReference type="ARBA" id="ARBA00005453"/>
    </source>
</evidence>
<protein>
    <recommendedName>
        <fullName evidence="9">Apoptogenic protein 1, mitochondrial</fullName>
    </recommendedName>
</protein>
<comment type="subcellular location">
    <subcellularLocation>
        <location evidence="1">Mitochondrion inner membrane</location>
        <topology evidence="1">Peripheral membrane protein</topology>
        <orientation evidence="1">Matrix side</orientation>
    </subcellularLocation>
</comment>
<evidence type="ECO:0000256" key="5">
    <source>
        <dbReference type="ARBA" id="ARBA00023128"/>
    </source>
</evidence>
<evidence type="ECO:0008006" key="9">
    <source>
        <dbReference type="Google" id="ProtNLM"/>
    </source>
</evidence>
<keyword evidence="5" id="KW-0496">Mitochondrion</keyword>
<sequence length="140" mass="17160">MASNPGANVRLDSRYDWVGPPDKISKIRPFQLRRVDNETVTEKKYRLARQEMNEWNSRFWSEHNTLFERRRAGFVAERKNQLSRIEHVSANDMSEFYRSFLNERYRDLSAYNREWYRRNFSLIWPALKVNLIRFGRLLRR</sequence>
<dbReference type="STRING" id="34508.A0A4U5NRS2"/>
<evidence type="ECO:0000313" key="7">
    <source>
        <dbReference type="EMBL" id="TKR86378.1"/>
    </source>
</evidence>
<evidence type="ECO:0000256" key="4">
    <source>
        <dbReference type="ARBA" id="ARBA00022946"/>
    </source>
</evidence>
<keyword evidence="4" id="KW-0809">Transit peptide</keyword>
<name>A0A4U5NRS2_STECR</name>
<accession>A0A4U5NRS2</accession>
<dbReference type="GO" id="GO:0097193">
    <property type="term" value="P:intrinsic apoptotic signaling pathway"/>
    <property type="evidence" value="ECO:0007669"/>
    <property type="project" value="InterPro"/>
</dbReference>
<evidence type="ECO:0000256" key="1">
    <source>
        <dbReference type="ARBA" id="ARBA00004443"/>
    </source>
</evidence>
<dbReference type="InterPro" id="IPR018796">
    <property type="entry name" value="COA8"/>
</dbReference>
<organism evidence="7 8">
    <name type="scientific">Steinernema carpocapsae</name>
    <name type="common">Entomopathogenic nematode</name>
    <dbReference type="NCBI Taxonomy" id="34508"/>
    <lineage>
        <taxon>Eukaryota</taxon>
        <taxon>Metazoa</taxon>
        <taxon>Ecdysozoa</taxon>
        <taxon>Nematoda</taxon>
        <taxon>Chromadorea</taxon>
        <taxon>Rhabditida</taxon>
        <taxon>Tylenchina</taxon>
        <taxon>Panagrolaimomorpha</taxon>
        <taxon>Strongyloidoidea</taxon>
        <taxon>Steinernematidae</taxon>
        <taxon>Steinernema</taxon>
    </lineage>
</organism>
<keyword evidence="8" id="KW-1185">Reference proteome</keyword>
<evidence type="ECO:0000256" key="6">
    <source>
        <dbReference type="ARBA" id="ARBA00023136"/>
    </source>
</evidence>
<dbReference type="EMBL" id="AZBU02000003">
    <property type="protein sequence ID" value="TKR86378.1"/>
    <property type="molecule type" value="Genomic_DNA"/>
</dbReference>
<reference evidence="7 8" key="1">
    <citation type="journal article" date="2015" name="Genome Biol.">
        <title>Comparative genomics of Steinernema reveals deeply conserved gene regulatory networks.</title>
        <authorList>
            <person name="Dillman A.R."/>
            <person name="Macchietto M."/>
            <person name="Porter C.F."/>
            <person name="Rogers A."/>
            <person name="Williams B."/>
            <person name="Antoshechkin I."/>
            <person name="Lee M.M."/>
            <person name="Goodwin Z."/>
            <person name="Lu X."/>
            <person name="Lewis E.E."/>
            <person name="Goodrich-Blair H."/>
            <person name="Stock S.P."/>
            <person name="Adams B.J."/>
            <person name="Sternberg P.W."/>
            <person name="Mortazavi A."/>
        </authorList>
    </citation>
    <scope>NUCLEOTIDE SEQUENCE [LARGE SCALE GENOMIC DNA]</scope>
    <source>
        <strain evidence="7 8">ALL</strain>
    </source>
</reference>
<dbReference type="GO" id="GO:0005743">
    <property type="term" value="C:mitochondrial inner membrane"/>
    <property type="evidence" value="ECO:0007669"/>
    <property type="project" value="UniProtKB-SubCell"/>
</dbReference>
<reference evidence="7 8" key="2">
    <citation type="journal article" date="2019" name="G3 (Bethesda)">
        <title>Hybrid Assembly of the Genome of the Entomopathogenic Nematode Steinernema carpocapsae Identifies the X-Chromosome.</title>
        <authorList>
            <person name="Serra L."/>
            <person name="Macchietto M."/>
            <person name="Macias-Munoz A."/>
            <person name="McGill C.J."/>
            <person name="Rodriguez I.M."/>
            <person name="Rodriguez B."/>
            <person name="Murad R."/>
            <person name="Mortazavi A."/>
        </authorList>
    </citation>
    <scope>NUCLEOTIDE SEQUENCE [LARGE SCALE GENOMIC DNA]</scope>
    <source>
        <strain evidence="7 8">ALL</strain>
    </source>
</reference>
<gene>
    <name evidence="7" type="ORF">L596_010982</name>
</gene>
<keyword evidence="3" id="KW-0999">Mitochondrion inner membrane</keyword>
<dbReference type="Pfam" id="PF10231">
    <property type="entry name" value="COA8"/>
    <property type="match status" value="1"/>
</dbReference>
<dbReference type="PANTHER" id="PTHR31107:SF2">
    <property type="entry name" value="CYTOCHROME C OXIDASE ASSEMBLY FACTOR 8"/>
    <property type="match status" value="1"/>
</dbReference>
<dbReference type="AlphaFoldDB" id="A0A4U5NRS2"/>
<keyword evidence="6" id="KW-0472">Membrane</keyword>
<dbReference type="OrthoDB" id="6246201at2759"/>
<comment type="similarity">
    <text evidence="2">Belongs to the COA8 family.</text>
</comment>
<dbReference type="Proteomes" id="UP000298663">
    <property type="component" value="Unassembled WGS sequence"/>
</dbReference>
<evidence type="ECO:0000313" key="8">
    <source>
        <dbReference type="Proteomes" id="UP000298663"/>
    </source>
</evidence>
<dbReference type="PANTHER" id="PTHR31107">
    <property type="entry name" value="APOPTOGENIC PROTEIN 1, MITOCHONDRIAL"/>
    <property type="match status" value="1"/>
</dbReference>
<proteinExistence type="inferred from homology"/>
<comment type="caution">
    <text evidence="7">The sequence shown here is derived from an EMBL/GenBank/DDBJ whole genome shotgun (WGS) entry which is preliminary data.</text>
</comment>
<evidence type="ECO:0000256" key="3">
    <source>
        <dbReference type="ARBA" id="ARBA00022792"/>
    </source>
</evidence>